<dbReference type="AlphaFoldDB" id="A0A6A5Y916"/>
<protein>
    <submittedName>
        <fullName evidence="1">Uncharacterized protein</fullName>
    </submittedName>
</protein>
<dbReference type="RefSeq" id="XP_033390431.1">
    <property type="nucleotide sequence ID" value="XM_033524527.1"/>
</dbReference>
<gene>
    <name evidence="1" type="ORF">BU24DRAFT_37331</name>
</gene>
<organism evidence="1 2">
    <name type="scientific">Aaosphaeria arxii CBS 175.79</name>
    <dbReference type="NCBI Taxonomy" id="1450172"/>
    <lineage>
        <taxon>Eukaryota</taxon>
        <taxon>Fungi</taxon>
        <taxon>Dikarya</taxon>
        <taxon>Ascomycota</taxon>
        <taxon>Pezizomycotina</taxon>
        <taxon>Dothideomycetes</taxon>
        <taxon>Pleosporomycetidae</taxon>
        <taxon>Pleosporales</taxon>
        <taxon>Pleosporales incertae sedis</taxon>
        <taxon>Aaosphaeria</taxon>
    </lineage>
</organism>
<reference evidence="1" key="1">
    <citation type="journal article" date="2020" name="Stud. Mycol.">
        <title>101 Dothideomycetes genomes: a test case for predicting lifestyles and emergence of pathogens.</title>
        <authorList>
            <person name="Haridas S."/>
            <person name="Albert R."/>
            <person name="Binder M."/>
            <person name="Bloem J."/>
            <person name="Labutti K."/>
            <person name="Salamov A."/>
            <person name="Andreopoulos B."/>
            <person name="Baker S."/>
            <person name="Barry K."/>
            <person name="Bills G."/>
            <person name="Bluhm B."/>
            <person name="Cannon C."/>
            <person name="Castanera R."/>
            <person name="Culley D."/>
            <person name="Daum C."/>
            <person name="Ezra D."/>
            <person name="Gonzalez J."/>
            <person name="Henrissat B."/>
            <person name="Kuo A."/>
            <person name="Liang C."/>
            <person name="Lipzen A."/>
            <person name="Lutzoni F."/>
            <person name="Magnuson J."/>
            <person name="Mondo S."/>
            <person name="Nolan M."/>
            <person name="Ohm R."/>
            <person name="Pangilinan J."/>
            <person name="Park H.-J."/>
            <person name="Ramirez L."/>
            <person name="Alfaro M."/>
            <person name="Sun H."/>
            <person name="Tritt A."/>
            <person name="Yoshinaga Y."/>
            <person name="Zwiers L.-H."/>
            <person name="Turgeon B."/>
            <person name="Goodwin S."/>
            <person name="Spatafora J."/>
            <person name="Crous P."/>
            <person name="Grigoriev I."/>
        </authorList>
    </citation>
    <scope>NUCLEOTIDE SEQUENCE</scope>
    <source>
        <strain evidence="1">CBS 175.79</strain>
    </source>
</reference>
<proteinExistence type="predicted"/>
<dbReference type="GeneID" id="54281924"/>
<dbReference type="Proteomes" id="UP000799778">
    <property type="component" value="Unassembled WGS sequence"/>
</dbReference>
<keyword evidence="2" id="KW-1185">Reference proteome</keyword>
<dbReference type="EMBL" id="ML978066">
    <property type="protein sequence ID" value="KAF2022092.1"/>
    <property type="molecule type" value="Genomic_DNA"/>
</dbReference>
<name>A0A6A5Y916_9PLEO</name>
<accession>A0A6A5Y916</accession>
<evidence type="ECO:0000313" key="2">
    <source>
        <dbReference type="Proteomes" id="UP000799778"/>
    </source>
</evidence>
<evidence type="ECO:0000313" key="1">
    <source>
        <dbReference type="EMBL" id="KAF2022092.1"/>
    </source>
</evidence>
<sequence>MECLSRLVVLSASIYSGRLLHSYSLPTTTTTTPYCYYYYNRLLRIPVNPKPHHIIPAKVRDWKPSDPQTSHSTYALVMIDRLSTE</sequence>